<evidence type="ECO:0000313" key="5">
    <source>
        <dbReference type="Proteomes" id="UP000297496"/>
    </source>
</evidence>
<feature type="compositionally biased region" description="Polar residues" evidence="1">
    <location>
        <begin position="1"/>
        <end position="11"/>
    </location>
</feature>
<keyword evidence="2" id="KW-0472">Membrane</keyword>
<feature type="compositionally biased region" description="Low complexity" evidence="1">
    <location>
        <begin position="334"/>
        <end position="358"/>
    </location>
</feature>
<evidence type="ECO:0000256" key="2">
    <source>
        <dbReference type="SAM" id="Phobius"/>
    </source>
</evidence>
<feature type="transmembrane region" description="Helical" evidence="2">
    <location>
        <begin position="306"/>
        <end position="328"/>
    </location>
</feature>
<proteinExistence type="predicted"/>
<feature type="region of interest" description="Disordered" evidence="1">
    <location>
        <begin position="1"/>
        <end position="30"/>
    </location>
</feature>
<reference evidence="4 5" key="1">
    <citation type="submission" date="2019-04" db="EMBL/GenBank/DDBJ databases">
        <title>Three New Species of Nocardioides, Nocardioides euryhalodurans sp. nov., Nocardioides seonyuensis sp. nov. and Nocardioides eburneoflavus sp. nov. Isolated from Soil.</title>
        <authorList>
            <person name="Roh S.G."/>
            <person name="Lee C."/>
            <person name="Kim M.-K."/>
            <person name="Kim S.B."/>
        </authorList>
    </citation>
    <scope>NUCLEOTIDE SEQUENCE [LARGE SCALE GENOMIC DNA]</scope>
    <source>
        <strain evidence="4 5">MMS17-SY213</strain>
    </source>
</reference>
<dbReference type="Gene3D" id="3.60.40.10">
    <property type="entry name" value="PPM-type phosphatase domain"/>
    <property type="match status" value="1"/>
</dbReference>
<organism evidence="4 5">
    <name type="scientific">Nocardioides eburneiflavus</name>
    <dbReference type="NCBI Taxonomy" id="2518372"/>
    <lineage>
        <taxon>Bacteria</taxon>
        <taxon>Bacillati</taxon>
        <taxon>Actinomycetota</taxon>
        <taxon>Actinomycetes</taxon>
        <taxon>Propionibacteriales</taxon>
        <taxon>Nocardioidaceae</taxon>
        <taxon>Nocardioides</taxon>
    </lineage>
</organism>
<dbReference type="SUPFAM" id="SSF81606">
    <property type="entry name" value="PP2C-like"/>
    <property type="match status" value="1"/>
</dbReference>
<name>A0A4Z1CCE9_9ACTN</name>
<dbReference type="AlphaFoldDB" id="A0A4Z1CCE9"/>
<protein>
    <submittedName>
        <fullName evidence="4">Protein phosphatase 2C domain-containing protein</fullName>
    </submittedName>
</protein>
<accession>A0A4Z1CCE9</accession>
<feature type="domain" description="PPM-type phosphatase" evidence="3">
    <location>
        <begin position="26"/>
        <end position="251"/>
    </location>
</feature>
<dbReference type="Pfam" id="PF13672">
    <property type="entry name" value="PP2C_2"/>
    <property type="match status" value="1"/>
</dbReference>
<comment type="caution">
    <text evidence="4">The sequence shown here is derived from an EMBL/GenBank/DDBJ whole genome shotgun (WGS) entry which is preliminary data.</text>
</comment>
<feature type="region of interest" description="Disordered" evidence="1">
    <location>
        <begin position="275"/>
        <end position="302"/>
    </location>
</feature>
<keyword evidence="5" id="KW-1185">Reference proteome</keyword>
<dbReference type="EMBL" id="SRRO01000001">
    <property type="protein sequence ID" value="TGN62638.1"/>
    <property type="molecule type" value="Genomic_DNA"/>
</dbReference>
<keyword evidence="2" id="KW-1133">Transmembrane helix</keyword>
<feature type="compositionally biased region" description="Basic and acidic residues" evidence="1">
    <location>
        <begin position="365"/>
        <end position="396"/>
    </location>
</feature>
<evidence type="ECO:0000259" key="3">
    <source>
        <dbReference type="Pfam" id="PF13672"/>
    </source>
</evidence>
<dbReference type="OrthoDB" id="4051696at2"/>
<feature type="compositionally biased region" description="Basic and acidic residues" evidence="1">
    <location>
        <begin position="275"/>
        <end position="284"/>
    </location>
</feature>
<gene>
    <name evidence="4" type="ORF">EXE59_00715</name>
</gene>
<dbReference type="InterPro" id="IPR001932">
    <property type="entry name" value="PPM-type_phosphatase-like_dom"/>
</dbReference>
<evidence type="ECO:0000313" key="4">
    <source>
        <dbReference type="EMBL" id="TGN62638.1"/>
    </source>
</evidence>
<dbReference type="Proteomes" id="UP000297496">
    <property type="component" value="Unassembled WGS sequence"/>
</dbReference>
<sequence>MVSGAATTGTSAWRAVSASRRGSAHGEGVPNQDAVQVRRVAGAHGDVWVVAVADGHGGARYVRSDVGARTAVDVAVRQVAEALSDRDDPPAVLREVVPRIVEEWRTQVAADARDRPLTDDERARGSDGSATAYGATLLVAVVGGHGVAVAQVGDGDALVRSHGFATRPVPGDDRLVAGETTSMCLESAVDDFRYAVVPDSAEPDLVLLSTDGYGNSFAQADWWHGLVDDLADFVVRSGFDRVADELPGWLEESARVGGDDVSAVLLVRDSLSDDRVATPPRTRELSTVPDEALPATAAPPGRRRRAGLVAVIAAAAAVLGVVATLFLLGPGRSEAPPVEPAEPTTSVTSTTPDGTPTVEGTGRSDQGRKKDTRPDGPKDTQKKDGKGGDTGKDEPARPLSGQE</sequence>
<evidence type="ECO:0000256" key="1">
    <source>
        <dbReference type="SAM" id="MobiDB-lite"/>
    </source>
</evidence>
<keyword evidence="2" id="KW-0812">Transmembrane</keyword>
<dbReference type="InterPro" id="IPR036457">
    <property type="entry name" value="PPM-type-like_dom_sf"/>
</dbReference>
<feature type="region of interest" description="Disordered" evidence="1">
    <location>
        <begin position="334"/>
        <end position="403"/>
    </location>
</feature>